<reference evidence="2 3" key="1">
    <citation type="submission" date="2019-12" db="EMBL/GenBank/DDBJ databases">
        <title>Comparative genomics gives insights into the taxonomy of the Azoarcus-Aromatoleum group and reveals separate origins of nif in the plant-associated Azoarcus and non-plant-associated Aromatoleum sub-groups.</title>
        <authorList>
            <person name="Lafos M."/>
            <person name="Maluk M."/>
            <person name="Batista M."/>
            <person name="Junghare M."/>
            <person name="Carmona M."/>
            <person name="Faoro H."/>
            <person name="Cruz L.M."/>
            <person name="Battistoni F."/>
            <person name="De Souza E."/>
            <person name="Pedrosa F."/>
            <person name="Chen W.-M."/>
            <person name="Poole P.S."/>
            <person name="Dixon R.A."/>
            <person name="James E.K."/>
        </authorList>
    </citation>
    <scope>NUCLEOTIDE SEQUENCE [LARGE SCALE GENOMIC DNA]</scope>
    <source>
        <strain evidence="2 3">ToN1</strain>
    </source>
</reference>
<evidence type="ECO:0000259" key="1">
    <source>
        <dbReference type="Pfam" id="PF01592"/>
    </source>
</evidence>
<evidence type="ECO:0000313" key="2">
    <source>
        <dbReference type="EMBL" id="NMF90091.1"/>
    </source>
</evidence>
<keyword evidence="3" id="KW-1185">Reference proteome</keyword>
<accession>A0ABX1MTT4</accession>
<evidence type="ECO:0000313" key="3">
    <source>
        <dbReference type="Proteomes" id="UP000652074"/>
    </source>
</evidence>
<protein>
    <submittedName>
        <fullName evidence="2">Iron-sulfur cluster assembly scaffold protein</fullName>
    </submittedName>
</protein>
<dbReference type="Proteomes" id="UP000652074">
    <property type="component" value="Unassembled WGS sequence"/>
</dbReference>
<feature type="domain" description="NIF system FeS cluster assembly NifU N-terminal" evidence="1">
    <location>
        <begin position="19"/>
        <end position="124"/>
    </location>
</feature>
<dbReference type="Pfam" id="PF01592">
    <property type="entry name" value="NifU_N"/>
    <property type="match status" value="1"/>
</dbReference>
<dbReference type="Gene3D" id="3.90.1010.10">
    <property type="match status" value="1"/>
</dbReference>
<name>A0ABX1MTT4_9RHOO</name>
<dbReference type="SUPFAM" id="SSF82649">
    <property type="entry name" value="SufE/NifU"/>
    <property type="match status" value="1"/>
</dbReference>
<sequence length="140" mass="14559">MIEALYNKGIRELADAAHGAGRLAAPTGSALRDSPMCGDRVRMDVELVDGRITALAHEVKGCLLCRASASLIGLHAVGSTPAEVERLRARMAAMLTAGEVSGMPEGADEIALFAPVQGYRSRHGCVMIAFEALTIALAAG</sequence>
<proteinExistence type="predicted"/>
<gene>
    <name evidence="2" type="ORF">GPA26_16610</name>
</gene>
<comment type="caution">
    <text evidence="2">The sequence shown here is derived from an EMBL/GenBank/DDBJ whole genome shotgun (WGS) entry which is preliminary data.</text>
</comment>
<organism evidence="2 3">
    <name type="scientific">Aromatoleum petrolei</name>
    <dbReference type="NCBI Taxonomy" id="76116"/>
    <lineage>
        <taxon>Bacteria</taxon>
        <taxon>Pseudomonadati</taxon>
        <taxon>Pseudomonadota</taxon>
        <taxon>Betaproteobacteria</taxon>
        <taxon>Rhodocyclales</taxon>
        <taxon>Rhodocyclaceae</taxon>
        <taxon>Aromatoleum</taxon>
    </lineage>
</organism>
<dbReference type="InterPro" id="IPR002871">
    <property type="entry name" value="NIF_FeS_clus_asmbl_NifU_N"/>
</dbReference>
<dbReference type="CDD" id="cd06664">
    <property type="entry name" value="IscU_like"/>
    <property type="match status" value="1"/>
</dbReference>
<dbReference type="RefSeq" id="WP_169207445.1">
    <property type="nucleotide sequence ID" value="NZ_CP059560.1"/>
</dbReference>
<dbReference type="EMBL" id="WTVR01000035">
    <property type="protein sequence ID" value="NMF90091.1"/>
    <property type="molecule type" value="Genomic_DNA"/>
</dbReference>